<comment type="caution">
    <text evidence="1">The sequence shown here is derived from an EMBL/GenBank/DDBJ whole genome shotgun (WGS) entry which is preliminary data.</text>
</comment>
<evidence type="ECO:0000313" key="2">
    <source>
        <dbReference type="Proteomes" id="UP001139408"/>
    </source>
</evidence>
<gene>
    <name evidence="1" type="ORF">L2749_08570</name>
</gene>
<protein>
    <submittedName>
        <fullName evidence="1">Type II toxin-antitoxin system HicB family antitoxin</fullName>
    </submittedName>
</protein>
<dbReference type="InterPro" id="IPR035069">
    <property type="entry name" value="TTHA1013/TTHA0281-like"/>
</dbReference>
<name>A0A9X1Z848_9GAMM</name>
<dbReference type="InterPro" id="IPR010985">
    <property type="entry name" value="Ribbon_hlx_hlx"/>
</dbReference>
<dbReference type="InterPro" id="IPR008651">
    <property type="entry name" value="Uncharacterised_HicB"/>
</dbReference>
<keyword evidence="2" id="KW-1185">Reference proteome</keyword>
<organism evidence="1 2">
    <name type="scientific">Shewanella algicola</name>
    <dbReference type="NCBI Taxonomy" id="640633"/>
    <lineage>
        <taxon>Bacteria</taxon>
        <taxon>Pseudomonadati</taxon>
        <taxon>Pseudomonadota</taxon>
        <taxon>Gammaproteobacteria</taxon>
        <taxon>Alteromonadales</taxon>
        <taxon>Shewanellaceae</taxon>
        <taxon>Shewanella</taxon>
    </lineage>
</organism>
<dbReference type="EMBL" id="JAKILJ010000016">
    <property type="protein sequence ID" value="MCL1105317.1"/>
    <property type="molecule type" value="Genomic_DNA"/>
</dbReference>
<accession>A0A9X1Z848</accession>
<reference evidence="1" key="1">
    <citation type="submission" date="2022-01" db="EMBL/GenBank/DDBJ databases">
        <title>Whole genome-based taxonomy of the Shewanellaceae.</title>
        <authorList>
            <person name="Martin-Rodriguez A.J."/>
        </authorList>
    </citation>
    <scope>NUCLEOTIDE SEQUENCE</scope>
    <source>
        <strain evidence="1">DSM 23803</strain>
    </source>
</reference>
<dbReference type="AlphaFoldDB" id="A0A9X1Z848"/>
<dbReference type="SUPFAM" id="SSF47598">
    <property type="entry name" value="Ribbon-helix-helix"/>
    <property type="match status" value="1"/>
</dbReference>
<dbReference type="GO" id="GO:0006355">
    <property type="term" value="P:regulation of DNA-templated transcription"/>
    <property type="evidence" value="ECO:0007669"/>
    <property type="project" value="InterPro"/>
</dbReference>
<dbReference type="Proteomes" id="UP001139408">
    <property type="component" value="Unassembled WGS sequence"/>
</dbReference>
<dbReference type="RefSeq" id="WP_188925488.1">
    <property type="nucleotide sequence ID" value="NZ_BMQI01000025.1"/>
</dbReference>
<sequence length="113" mass="12378">MSNSMVYQGYAARIEFSSEDECFIGHIAGIKDVVGFHGETVSELKTAFEEAVNDYLEACKKIGKTPQKPYSGKLMLRIRPEIHAAVATAAELSGQSINQWAAEALNREANLLT</sequence>
<proteinExistence type="predicted"/>
<evidence type="ECO:0000313" key="1">
    <source>
        <dbReference type="EMBL" id="MCL1105317.1"/>
    </source>
</evidence>
<dbReference type="Pfam" id="PF05534">
    <property type="entry name" value="HicB"/>
    <property type="match status" value="1"/>
</dbReference>
<dbReference type="SUPFAM" id="SSF143100">
    <property type="entry name" value="TTHA1013/TTHA0281-like"/>
    <property type="match status" value="1"/>
</dbReference>